<dbReference type="OrthoDB" id="4225869at2759"/>
<proteinExistence type="predicted"/>
<organism evidence="1 2">
    <name type="scientific">Ascosphaera apis ARSEF 7405</name>
    <dbReference type="NCBI Taxonomy" id="392613"/>
    <lineage>
        <taxon>Eukaryota</taxon>
        <taxon>Fungi</taxon>
        <taxon>Dikarya</taxon>
        <taxon>Ascomycota</taxon>
        <taxon>Pezizomycotina</taxon>
        <taxon>Eurotiomycetes</taxon>
        <taxon>Eurotiomycetidae</taxon>
        <taxon>Onygenales</taxon>
        <taxon>Ascosphaeraceae</taxon>
        <taxon>Ascosphaera</taxon>
    </lineage>
</organism>
<dbReference type="SUPFAM" id="SSF52540">
    <property type="entry name" value="P-loop containing nucleoside triphosphate hydrolases"/>
    <property type="match status" value="1"/>
</dbReference>
<evidence type="ECO:0000313" key="1">
    <source>
        <dbReference type="EMBL" id="KZZ88380.1"/>
    </source>
</evidence>
<comment type="caution">
    <text evidence="1">The sequence shown here is derived from an EMBL/GenBank/DDBJ whole genome shotgun (WGS) entry which is preliminary data.</text>
</comment>
<sequence length="872" mass="98084">MSISEQDNDRVDESVNLSEITRREFYEPVRPLWDISPDVRSAWRRVPPADMLDFCATLVDSNRYSGYVTAIYTQASNFLRHLQRILQNETPIHWAALKLDQNPIRLDPSAVDDVVYTYLLVRVLRRNTPSLNFLPVLLAPPPDAQDARTSSKPVEEKAFDLAERGNKFTTKPSSTIYKAILSYSQSYQETTYLAPYTSIVGPSGVGKSFLVKQLALQHDMYVVYISMANKFALGYPKRTPLADYIQYTSAQGEGTTREINDQACARWRKLIAICYLEVHACIQAGISPAQYYTLQTARGSRYPKDLLALMAVSEWIEEGDFDTICANVRSHIQSRTGKLRAYFANEECSDRPISQYSTQPTMVLCLDEARVLLEKDSSLYDNTDEEEISLFRAFQRAARERRGYPIGRLCCDFFAVLLDTHSKVANFSPAAIFDPSQKVLATTASKLFPPIYSLNTFDSFAQRSEVLGLNGTRTALSTMFRYGRPLWGAILESGLSLEDVVKLATQKTTICRDSTTEQSTSECLLWVSHRITLYATEYSLAEFLMAQGLRYPLYISDDRTILSTVQPSEPLLSFVSSQRMCLPLTRLRCLRALLSALHVASINVGDVGETVAALVLQLSMDHVFFASKQESYACLDSVSVESFIGSLLGNTAHEQAIKSIANRGKNTTDLQAMWSHGKVYFNHVTRTTWFSEDPLHDIEQAYRRGAALLLPKSFPGADILIPVLLCNRSFSYILVQVENRKADSLSCCQAQAQASIVDAIKYLNRTSPRHQAPCIGLFMSLQSEDDTISEFSICHEGSQGSTRTNKADDNLLVMIALGLSEKLYPSCFPADHHECHTFYNCLRQLRDAEPQTSFQDHPDPAYVDSMLRFMQV</sequence>
<dbReference type="Proteomes" id="UP000242877">
    <property type="component" value="Unassembled WGS sequence"/>
</dbReference>
<dbReference type="AlphaFoldDB" id="A0A166N8S8"/>
<protein>
    <submittedName>
        <fullName evidence="1">Uncharacterized protein</fullName>
    </submittedName>
</protein>
<reference evidence="1 2" key="1">
    <citation type="journal article" date="2016" name="Genome Biol. Evol.">
        <title>Divergent and convergent evolution of fungal pathogenicity.</title>
        <authorList>
            <person name="Shang Y."/>
            <person name="Xiao G."/>
            <person name="Zheng P."/>
            <person name="Cen K."/>
            <person name="Zhan S."/>
            <person name="Wang C."/>
        </authorList>
    </citation>
    <scope>NUCLEOTIDE SEQUENCE [LARGE SCALE GENOMIC DNA]</scope>
    <source>
        <strain evidence="1 2">ARSEF 7405</strain>
    </source>
</reference>
<dbReference type="VEuPathDB" id="FungiDB:AAP_04952"/>
<keyword evidence="2" id="KW-1185">Reference proteome</keyword>
<dbReference type="EMBL" id="AZGZ01000026">
    <property type="protein sequence ID" value="KZZ88380.1"/>
    <property type="molecule type" value="Genomic_DNA"/>
</dbReference>
<accession>A0A166N8S8</accession>
<evidence type="ECO:0000313" key="2">
    <source>
        <dbReference type="Proteomes" id="UP000242877"/>
    </source>
</evidence>
<gene>
    <name evidence="1" type="ORF">AAP_04952</name>
</gene>
<dbReference type="PANTHER" id="PTHR33266:SF1">
    <property type="entry name" value="F-BOX DOMAIN-CONTAINING PROTEIN"/>
    <property type="match status" value="1"/>
</dbReference>
<dbReference type="PANTHER" id="PTHR33266">
    <property type="entry name" value="CHROMOSOME 15, WHOLE GENOME SHOTGUN SEQUENCE"/>
    <property type="match status" value="1"/>
</dbReference>
<dbReference type="InterPro" id="IPR027417">
    <property type="entry name" value="P-loop_NTPase"/>
</dbReference>
<name>A0A166N8S8_9EURO</name>